<organism evidence="1 2">
    <name type="scientific">Pseudomonas syringae pv. persicae</name>
    <dbReference type="NCBI Taxonomy" id="237306"/>
    <lineage>
        <taxon>Bacteria</taxon>
        <taxon>Pseudomonadati</taxon>
        <taxon>Pseudomonadota</taxon>
        <taxon>Gammaproteobacteria</taxon>
        <taxon>Pseudomonadales</taxon>
        <taxon>Pseudomonadaceae</taxon>
        <taxon>Pseudomonas</taxon>
    </lineage>
</organism>
<proteinExistence type="predicted"/>
<evidence type="ECO:0000313" key="1">
    <source>
        <dbReference type="EMBL" id="RMP09846.1"/>
    </source>
</evidence>
<dbReference type="Gene3D" id="3.40.50.2300">
    <property type="match status" value="1"/>
</dbReference>
<accession>A0A3M4AUE4</accession>
<dbReference type="InterPro" id="IPR028082">
    <property type="entry name" value="Peripla_BP_I"/>
</dbReference>
<protein>
    <recommendedName>
        <fullName evidence="3">LacI family transcriptional regulator</fullName>
    </recommendedName>
</protein>
<evidence type="ECO:0008006" key="3">
    <source>
        <dbReference type="Google" id="ProtNLM"/>
    </source>
</evidence>
<dbReference type="EMBL" id="RBQE01000188">
    <property type="protein sequence ID" value="RMP09846.1"/>
    <property type="molecule type" value="Genomic_DNA"/>
</dbReference>
<comment type="caution">
    <text evidence="1">The sequence shown here is derived from an EMBL/GenBank/DDBJ whole genome shotgun (WGS) entry which is preliminary data.</text>
</comment>
<reference evidence="1 2" key="1">
    <citation type="submission" date="2018-08" db="EMBL/GenBank/DDBJ databases">
        <title>Recombination of ecologically and evolutionarily significant loci maintains genetic cohesion in the Pseudomonas syringae species complex.</title>
        <authorList>
            <person name="Dillon M."/>
            <person name="Thakur S."/>
            <person name="Almeida R.N.D."/>
            <person name="Weir B.S."/>
            <person name="Guttman D.S."/>
        </authorList>
    </citation>
    <scope>NUCLEOTIDE SEQUENCE [LARGE SCALE GENOMIC DNA]</scope>
    <source>
        <strain evidence="1 2">ICMP 3706</strain>
    </source>
</reference>
<evidence type="ECO:0000313" key="2">
    <source>
        <dbReference type="Proteomes" id="UP000281604"/>
    </source>
</evidence>
<sequence length="89" mass="9486">MAGGGVAGVLRALRELQQQQIRLPVVVCHDLTPLTREALKADLVQVVLSHPIVQVAEQTVRALVAASSDLTRVARVTVPIQIDVSESIA</sequence>
<dbReference type="AlphaFoldDB" id="A0A3M4AUE4"/>
<dbReference type="Proteomes" id="UP000281604">
    <property type="component" value="Unassembled WGS sequence"/>
</dbReference>
<name>A0A3M4AUE4_9PSED</name>
<dbReference type="SUPFAM" id="SSF53822">
    <property type="entry name" value="Periplasmic binding protein-like I"/>
    <property type="match status" value="1"/>
</dbReference>
<gene>
    <name evidence="1" type="ORF">ALQ30_200018</name>
</gene>